<dbReference type="Pfam" id="PF13456">
    <property type="entry name" value="RVT_3"/>
    <property type="match status" value="1"/>
</dbReference>
<dbReference type="Pfam" id="PF07725">
    <property type="entry name" value="LRR_3"/>
    <property type="match status" value="1"/>
</dbReference>
<dbReference type="InterPro" id="IPR002182">
    <property type="entry name" value="NB-ARC"/>
</dbReference>
<dbReference type="InterPro" id="IPR011713">
    <property type="entry name" value="Leu-rich_rpt_3"/>
</dbReference>
<keyword evidence="1" id="KW-0433">Leucine-rich repeat</keyword>
<evidence type="ECO:0000259" key="5">
    <source>
        <dbReference type="PROSITE" id="PS50879"/>
    </source>
</evidence>
<dbReference type="FunFam" id="3.40.50.300:FF:001002">
    <property type="entry name" value="Disease resistance protein (TIR-NBS-LRR class)"/>
    <property type="match status" value="1"/>
</dbReference>
<dbReference type="InterPro" id="IPR058192">
    <property type="entry name" value="WHD_ROQ1-like"/>
</dbReference>
<gene>
    <name evidence="6" type="ORF">ISN45_Aa01g027040</name>
</gene>
<sequence>MERMIVWVAPEDGWSKMNTDGASQGNPGLATAGGVLRNSAREWCGGFTLNIGRCSALLAELWGVYYGLYTAWEHRVTRLVLEVDSSLLVGFLTTEIGDSHPLSFLVRFCHAFISRDWIVQVTHVYREANRLADGLANYAFSLPLGFHAFVSVPIVVDSILRDDVVGTTVPRPIRMEDEAAMIEKIVMDVSKKLDVTLSRDFEWMVGMEAHLKKLNSILCLEYDKVKMIGIWGPAGIGKTTIARALYDQLSGSFPFICFMGELKGSYTSIMGVDEHDSKLLLQNKLLSKILNRSDMSVNHLGAIKEWLHDKRVFIILDDVDDLEKLETLAKERTWFGLGSRIIVTTEDKKILKAHGINDIYHVDFPSEKEALEILCLSAFKQSYVQDGFEELANKVAEFCGNLPLGLCIVGSSLRGESKDEWELQLSRIETSLDRKVEDILRVGYDRLSDKAQSLFLHITCFFFDGKDVDYVTAMLADTTLDVKNGLKILAEKSLIYISFHGLIGMHYLLQQLGKQIVLQQSNEPGKRQFLVEFEEIRDVLKNETGTGSVIGISFDMYKIGKLFISKGAFKGMRNLKFLRIYNGKVTLLEDMEYLPHLRLLHWDTYPRKSLPPTFDPELLVELHMPNSNLEKLWGGIQPLANLMKIDLTLSSNLKEIPNLSKATSLETLQLSSCKSLLELPSSISNLHKLKKLSVRGCYALEVIPTNINLALLEEVDMGYCSSLRTFPDLSSNIYRLDVSSTKIEDVPSPVVGRWSPSSRVSYRQKLPKAGVNSRSCPFARVSKCKQLSITQESLSIFLQPNKRTHVLQLFGPG</sequence>
<name>A0A8T2C2V9_9BRAS</name>
<reference evidence="6 7" key="1">
    <citation type="submission" date="2020-12" db="EMBL/GenBank/DDBJ databases">
        <title>Concerted genomic and epigenomic changes stabilize Arabidopsis allopolyploids.</title>
        <authorList>
            <person name="Chen Z."/>
        </authorList>
    </citation>
    <scope>NUCLEOTIDE SEQUENCE [LARGE SCALE GENOMIC DNA]</scope>
    <source>
        <strain evidence="6">Allo738</strain>
        <tissue evidence="6">Leaf</tissue>
    </source>
</reference>
<evidence type="ECO:0000256" key="4">
    <source>
        <dbReference type="ARBA" id="ARBA00023027"/>
    </source>
</evidence>
<dbReference type="Pfam" id="PF00931">
    <property type="entry name" value="NB-ARC"/>
    <property type="match status" value="1"/>
</dbReference>
<protein>
    <submittedName>
        <fullName evidence="6">AAA+ ATPase domain</fullName>
    </submittedName>
</protein>
<dbReference type="AlphaFoldDB" id="A0A8T2C2V9"/>
<evidence type="ECO:0000256" key="3">
    <source>
        <dbReference type="ARBA" id="ARBA00022801"/>
    </source>
</evidence>
<comment type="caution">
    <text evidence="6">The sequence shown here is derived from an EMBL/GenBank/DDBJ whole genome shotgun (WGS) entry which is preliminary data.</text>
</comment>
<dbReference type="GO" id="GO:0006952">
    <property type="term" value="P:defense response"/>
    <property type="evidence" value="ECO:0007669"/>
    <property type="project" value="InterPro"/>
</dbReference>
<feature type="domain" description="RNase H type-1" evidence="5">
    <location>
        <begin position="11"/>
        <end position="141"/>
    </location>
</feature>
<accession>A0A8T2C2V9</accession>
<dbReference type="PANTHER" id="PTHR11017">
    <property type="entry name" value="LEUCINE-RICH REPEAT-CONTAINING PROTEIN"/>
    <property type="match status" value="1"/>
</dbReference>
<dbReference type="PROSITE" id="PS50879">
    <property type="entry name" value="RNASE_H_1"/>
    <property type="match status" value="1"/>
</dbReference>
<keyword evidence="7" id="KW-1185">Reference proteome</keyword>
<dbReference type="GO" id="GO:0004523">
    <property type="term" value="F:RNA-DNA hybrid ribonuclease activity"/>
    <property type="evidence" value="ECO:0007669"/>
    <property type="project" value="InterPro"/>
</dbReference>
<dbReference type="GO" id="GO:0043531">
    <property type="term" value="F:ADP binding"/>
    <property type="evidence" value="ECO:0007669"/>
    <property type="project" value="InterPro"/>
</dbReference>
<dbReference type="InterPro" id="IPR002156">
    <property type="entry name" value="RNaseH_domain"/>
</dbReference>
<dbReference type="SMART" id="SM00382">
    <property type="entry name" value="AAA"/>
    <property type="match status" value="1"/>
</dbReference>
<dbReference type="Pfam" id="PF23282">
    <property type="entry name" value="WHD_ROQ1"/>
    <property type="match status" value="1"/>
</dbReference>
<dbReference type="CDD" id="cd06222">
    <property type="entry name" value="RNase_H_like"/>
    <property type="match status" value="1"/>
</dbReference>
<keyword evidence="2" id="KW-0677">Repeat</keyword>
<evidence type="ECO:0000313" key="6">
    <source>
        <dbReference type="EMBL" id="KAG7593917.1"/>
    </source>
</evidence>
<evidence type="ECO:0000313" key="7">
    <source>
        <dbReference type="Proteomes" id="UP000694240"/>
    </source>
</evidence>
<dbReference type="InterPro" id="IPR044730">
    <property type="entry name" value="RNase_H-like_dom_plant"/>
</dbReference>
<organism evidence="6 7">
    <name type="scientific">Arabidopsis thaliana x Arabidopsis arenosa</name>
    <dbReference type="NCBI Taxonomy" id="1240361"/>
    <lineage>
        <taxon>Eukaryota</taxon>
        <taxon>Viridiplantae</taxon>
        <taxon>Streptophyta</taxon>
        <taxon>Embryophyta</taxon>
        <taxon>Tracheophyta</taxon>
        <taxon>Spermatophyta</taxon>
        <taxon>Magnoliopsida</taxon>
        <taxon>eudicotyledons</taxon>
        <taxon>Gunneridae</taxon>
        <taxon>Pentapetalae</taxon>
        <taxon>rosids</taxon>
        <taxon>malvids</taxon>
        <taxon>Brassicales</taxon>
        <taxon>Brassicaceae</taxon>
        <taxon>Camelineae</taxon>
        <taxon>Arabidopsis</taxon>
    </lineage>
</organism>
<keyword evidence="3" id="KW-0378">Hydrolase</keyword>
<proteinExistence type="predicted"/>
<dbReference type="Proteomes" id="UP000694240">
    <property type="component" value="Chromosome 6"/>
</dbReference>
<evidence type="ECO:0000256" key="1">
    <source>
        <dbReference type="ARBA" id="ARBA00022614"/>
    </source>
</evidence>
<dbReference type="GO" id="GO:0003676">
    <property type="term" value="F:nucleic acid binding"/>
    <property type="evidence" value="ECO:0007669"/>
    <property type="project" value="InterPro"/>
</dbReference>
<keyword evidence="4" id="KW-0520">NAD</keyword>
<dbReference type="PANTHER" id="PTHR11017:SF291">
    <property type="entry name" value="ADP-RIBOSYL CYCLASE_CYCLIC ADP-RIBOSE HYDROLASE-RELATED"/>
    <property type="match status" value="1"/>
</dbReference>
<dbReference type="EMBL" id="JAEFBK010000006">
    <property type="protein sequence ID" value="KAG7593917.1"/>
    <property type="molecule type" value="Genomic_DNA"/>
</dbReference>
<evidence type="ECO:0000256" key="2">
    <source>
        <dbReference type="ARBA" id="ARBA00022737"/>
    </source>
</evidence>
<dbReference type="InterPro" id="IPR044974">
    <property type="entry name" value="Disease_R_plants"/>
</dbReference>
<dbReference type="InterPro" id="IPR003593">
    <property type="entry name" value="AAA+_ATPase"/>
</dbReference>
<dbReference type="FunFam" id="1.10.8.430:FF:000002">
    <property type="entry name" value="Disease resistance protein (TIR-NBS-LRR class)"/>
    <property type="match status" value="1"/>
</dbReference>